<proteinExistence type="predicted"/>
<feature type="compositionally biased region" description="Polar residues" evidence="1">
    <location>
        <begin position="33"/>
        <end position="42"/>
    </location>
</feature>
<reference evidence="2 3" key="1">
    <citation type="journal article" date="2015" name="Genome Biol. Evol.">
        <title>Phylogenomic analyses indicate that early fungi evolved digesting cell walls of algal ancestors of land plants.</title>
        <authorList>
            <person name="Chang Y."/>
            <person name="Wang S."/>
            <person name="Sekimoto S."/>
            <person name="Aerts A.L."/>
            <person name="Choi C."/>
            <person name="Clum A."/>
            <person name="LaButti K.M."/>
            <person name="Lindquist E.A."/>
            <person name="Yee Ngan C."/>
            <person name="Ohm R.A."/>
            <person name="Salamov A.A."/>
            <person name="Grigoriev I.V."/>
            <person name="Spatafora J.W."/>
            <person name="Berbee M.L."/>
        </authorList>
    </citation>
    <scope>NUCLEOTIDE SEQUENCE [LARGE SCALE GENOMIC DNA]</scope>
    <source>
        <strain evidence="2 3">JEL478</strain>
    </source>
</reference>
<name>A0A139ACW4_GONPJ</name>
<sequence>MITEELTPCIEEASSFGVPDKTQLHLKPRAFLTSATQSNGDSLPTGIAPKHK</sequence>
<feature type="region of interest" description="Disordered" evidence="1">
    <location>
        <begin position="32"/>
        <end position="52"/>
    </location>
</feature>
<keyword evidence="3" id="KW-1185">Reference proteome</keyword>
<organism evidence="2 3">
    <name type="scientific">Gonapodya prolifera (strain JEL478)</name>
    <name type="common">Monoblepharis prolifera</name>
    <dbReference type="NCBI Taxonomy" id="1344416"/>
    <lineage>
        <taxon>Eukaryota</taxon>
        <taxon>Fungi</taxon>
        <taxon>Fungi incertae sedis</taxon>
        <taxon>Chytridiomycota</taxon>
        <taxon>Chytridiomycota incertae sedis</taxon>
        <taxon>Monoblepharidomycetes</taxon>
        <taxon>Monoblepharidales</taxon>
        <taxon>Gonapodyaceae</taxon>
        <taxon>Gonapodya</taxon>
    </lineage>
</organism>
<dbReference type="EMBL" id="KQ965768">
    <property type="protein sequence ID" value="KXS14588.1"/>
    <property type="molecule type" value="Genomic_DNA"/>
</dbReference>
<dbReference type="AlphaFoldDB" id="A0A139ACW4"/>
<evidence type="ECO:0000313" key="3">
    <source>
        <dbReference type="Proteomes" id="UP000070544"/>
    </source>
</evidence>
<gene>
    <name evidence="2" type="ORF">M427DRAFT_57489</name>
</gene>
<dbReference type="Proteomes" id="UP000070544">
    <property type="component" value="Unassembled WGS sequence"/>
</dbReference>
<evidence type="ECO:0000313" key="2">
    <source>
        <dbReference type="EMBL" id="KXS14588.1"/>
    </source>
</evidence>
<protein>
    <submittedName>
        <fullName evidence="2">Uncharacterized protein</fullName>
    </submittedName>
</protein>
<evidence type="ECO:0000256" key="1">
    <source>
        <dbReference type="SAM" id="MobiDB-lite"/>
    </source>
</evidence>
<accession>A0A139ACW4</accession>